<keyword evidence="3" id="KW-1185">Reference proteome</keyword>
<organism evidence="2 3">
    <name type="scientific">Frankia alni (strain DSM 45986 / CECT 9034 / ACN14a)</name>
    <dbReference type="NCBI Taxonomy" id="326424"/>
    <lineage>
        <taxon>Bacteria</taxon>
        <taxon>Bacillati</taxon>
        <taxon>Actinomycetota</taxon>
        <taxon>Actinomycetes</taxon>
        <taxon>Frankiales</taxon>
        <taxon>Frankiaceae</taxon>
        <taxon>Frankia</taxon>
    </lineage>
</organism>
<dbReference type="EMBL" id="CT573213">
    <property type="protein sequence ID" value="CAJ64004.1"/>
    <property type="molecule type" value="Genomic_DNA"/>
</dbReference>
<proteinExistence type="predicted"/>
<sequence length="222" mass="23970">MRRLSWNRDHRESVSGRNCLDRELPGEWEIGDGMSQGTGITVQGGLLYIGRDVYNLSTITRVSRIERRIGFQGGLGAALLAKWRWYLPLAVGAFVNLPFLGAGELTFPASIILVLASVLLVVGVPAALAGVVQAFMAGGRGYILHSIVLESAGVPVEVVVGRDPAAISHLADLIAKAVENPRASQVNTYYNNITTSIGRIEHLDNRGGRLGSTISHQHRDHQ</sequence>
<dbReference type="HOGENOM" id="CLU_1243809_0_0_11"/>
<gene>
    <name evidence="2" type="ordered locus">FRAAL5371</name>
</gene>
<reference evidence="2 3" key="1">
    <citation type="journal article" date="2007" name="Genome Res.">
        <title>Genome characteristics of facultatively symbiotic Frankia sp. strains reflect host range and host plant biogeography.</title>
        <authorList>
            <person name="Normand P."/>
            <person name="Lapierre P."/>
            <person name="Tisa L.S."/>
            <person name="Gogarten J.P."/>
            <person name="Alloisio N."/>
            <person name="Bagnarol E."/>
            <person name="Bassi C.A."/>
            <person name="Berry A.M."/>
            <person name="Bickhart D.M."/>
            <person name="Choisne N."/>
            <person name="Couloux A."/>
            <person name="Cournoyer B."/>
            <person name="Cruveiller S."/>
            <person name="Daubin V."/>
            <person name="Demange N."/>
            <person name="Francino M.P."/>
            <person name="Goltsman E."/>
            <person name="Huang Y."/>
            <person name="Kopp O.R."/>
            <person name="Labarre L."/>
            <person name="Lapidus A."/>
            <person name="Lavire C."/>
            <person name="Marechal J."/>
            <person name="Martinez M."/>
            <person name="Mastronunzio J.E."/>
            <person name="Mullin B.C."/>
            <person name="Niemann J."/>
            <person name="Pujic P."/>
            <person name="Rawnsley T."/>
            <person name="Rouy Z."/>
            <person name="Schenowitz C."/>
            <person name="Sellstedt A."/>
            <person name="Tavares F."/>
            <person name="Tomkins J.P."/>
            <person name="Vallenet D."/>
            <person name="Valverde C."/>
            <person name="Wall L.G."/>
            <person name="Wang Y."/>
            <person name="Medigue C."/>
            <person name="Benson D.R."/>
        </authorList>
    </citation>
    <scope>NUCLEOTIDE SEQUENCE [LARGE SCALE GENOMIC DNA]</scope>
    <source>
        <strain evidence="3">DSM 45986 / CECT 9034 / ACN14a</strain>
    </source>
</reference>
<keyword evidence="1" id="KW-0812">Transmembrane</keyword>
<keyword evidence="1" id="KW-1133">Transmembrane helix</keyword>
<dbReference type="Proteomes" id="UP000000657">
    <property type="component" value="Chromosome"/>
</dbReference>
<evidence type="ECO:0000313" key="2">
    <source>
        <dbReference type="EMBL" id="CAJ64004.1"/>
    </source>
</evidence>
<evidence type="ECO:0000256" key="1">
    <source>
        <dbReference type="SAM" id="Phobius"/>
    </source>
</evidence>
<feature type="transmembrane region" description="Helical" evidence="1">
    <location>
        <begin position="109"/>
        <end position="132"/>
    </location>
</feature>
<evidence type="ECO:0000313" key="3">
    <source>
        <dbReference type="Proteomes" id="UP000000657"/>
    </source>
</evidence>
<name>Q0REV0_FRAAA</name>
<accession>Q0REV0</accession>
<keyword evidence="1" id="KW-0472">Membrane</keyword>
<dbReference type="InterPro" id="IPR045629">
    <property type="entry name" value="DUF6232"/>
</dbReference>
<dbReference type="KEGG" id="fal:FRAAL5371"/>
<protein>
    <submittedName>
        <fullName evidence="2">Uncharacterized protein</fullName>
    </submittedName>
</protein>
<dbReference type="Pfam" id="PF19744">
    <property type="entry name" value="DUF6232"/>
    <property type="match status" value="1"/>
</dbReference>
<dbReference type="AlphaFoldDB" id="Q0REV0"/>